<gene>
    <name evidence="2" type="ORF">LQ384_18325</name>
</gene>
<sequence length="46" mass="4877">MSFADLGADVTKVEHPDGGDPAEDLRLPRPVRAVSAPDRAAHLGLR</sequence>
<feature type="compositionally biased region" description="Basic and acidic residues" evidence="1">
    <location>
        <begin position="11"/>
        <end position="27"/>
    </location>
</feature>
<dbReference type="GO" id="GO:0016740">
    <property type="term" value="F:transferase activity"/>
    <property type="evidence" value="ECO:0007669"/>
    <property type="project" value="UniProtKB-KW"/>
</dbReference>
<name>A0AAW4XIS3_RHORH</name>
<reference evidence="2" key="1">
    <citation type="submission" date="2021-11" db="EMBL/GenBank/DDBJ databases">
        <title>Development of a sustainable strategy for remediation of hydrocarbon-contaminated territories based on the waste exchange concept.</title>
        <authorList>
            <person name="Elkin A."/>
        </authorList>
    </citation>
    <scope>NUCLEOTIDE SEQUENCE</scope>
    <source>
        <strain evidence="2">IEGM 757</strain>
    </source>
</reference>
<proteinExistence type="predicted"/>
<protein>
    <submittedName>
        <fullName evidence="2">CoA transferase</fullName>
    </submittedName>
</protein>
<keyword evidence="2" id="KW-0808">Transferase</keyword>
<comment type="caution">
    <text evidence="2">The sequence shown here is derived from an EMBL/GenBank/DDBJ whole genome shotgun (WGS) entry which is preliminary data.</text>
</comment>
<evidence type="ECO:0000313" key="2">
    <source>
        <dbReference type="EMBL" id="MCD2113071.1"/>
    </source>
</evidence>
<dbReference type="EMBL" id="JAJNCO010000010">
    <property type="protein sequence ID" value="MCD2113071.1"/>
    <property type="molecule type" value="Genomic_DNA"/>
</dbReference>
<organism evidence="2 3">
    <name type="scientific">Rhodococcus rhodochrous</name>
    <dbReference type="NCBI Taxonomy" id="1829"/>
    <lineage>
        <taxon>Bacteria</taxon>
        <taxon>Bacillati</taxon>
        <taxon>Actinomycetota</taxon>
        <taxon>Actinomycetes</taxon>
        <taxon>Mycobacteriales</taxon>
        <taxon>Nocardiaceae</taxon>
        <taxon>Rhodococcus</taxon>
    </lineage>
</organism>
<accession>A0AAW4XIS3</accession>
<dbReference type="RefSeq" id="WP_230791724.1">
    <property type="nucleotide sequence ID" value="NZ_JAJNCO010000010.1"/>
</dbReference>
<evidence type="ECO:0000313" key="3">
    <source>
        <dbReference type="Proteomes" id="UP001198630"/>
    </source>
</evidence>
<dbReference type="Proteomes" id="UP001198630">
    <property type="component" value="Unassembled WGS sequence"/>
</dbReference>
<dbReference type="Gene3D" id="3.40.50.10540">
    <property type="entry name" value="Crotonobetainyl-coa:carnitine coa-transferase, domain 1"/>
    <property type="match status" value="1"/>
</dbReference>
<feature type="region of interest" description="Disordered" evidence="1">
    <location>
        <begin position="1"/>
        <end position="46"/>
    </location>
</feature>
<dbReference type="InterPro" id="IPR023606">
    <property type="entry name" value="CoA-Trfase_III_dom_1_sf"/>
</dbReference>
<evidence type="ECO:0000256" key="1">
    <source>
        <dbReference type="SAM" id="MobiDB-lite"/>
    </source>
</evidence>
<dbReference type="SUPFAM" id="SSF89796">
    <property type="entry name" value="CoA-transferase family III (CaiB/BaiF)"/>
    <property type="match status" value="1"/>
</dbReference>
<dbReference type="AlphaFoldDB" id="A0AAW4XIS3"/>